<dbReference type="STRING" id="49390.A0A068VC62"/>
<dbReference type="EMBL" id="HG739307">
    <property type="protein sequence ID" value="CDP18321.1"/>
    <property type="molecule type" value="Genomic_DNA"/>
</dbReference>
<dbReference type="Proteomes" id="UP000295252">
    <property type="component" value="Chromosome VI"/>
</dbReference>
<feature type="domain" description="O-methyltransferase C-terminal" evidence="4">
    <location>
        <begin position="16"/>
        <end position="163"/>
    </location>
</feature>
<keyword evidence="6" id="KW-1185">Reference proteome</keyword>
<dbReference type="InterPro" id="IPR001077">
    <property type="entry name" value="COMT_C"/>
</dbReference>
<evidence type="ECO:0000259" key="4">
    <source>
        <dbReference type="Pfam" id="PF00891"/>
    </source>
</evidence>
<dbReference type="PANTHER" id="PTHR11746">
    <property type="entry name" value="O-METHYLTRANSFERASE"/>
    <property type="match status" value="1"/>
</dbReference>
<dbReference type="InParanoid" id="A0A068VC62"/>
<dbReference type="InterPro" id="IPR029063">
    <property type="entry name" value="SAM-dependent_MTases_sf"/>
</dbReference>
<reference evidence="6" key="1">
    <citation type="journal article" date="2014" name="Science">
        <title>The coffee genome provides insight into the convergent evolution of caffeine biosynthesis.</title>
        <authorList>
            <person name="Denoeud F."/>
            <person name="Carretero-Paulet L."/>
            <person name="Dereeper A."/>
            <person name="Droc G."/>
            <person name="Guyot R."/>
            <person name="Pietrella M."/>
            <person name="Zheng C."/>
            <person name="Alberti A."/>
            <person name="Anthony F."/>
            <person name="Aprea G."/>
            <person name="Aury J.M."/>
            <person name="Bento P."/>
            <person name="Bernard M."/>
            <person name="Bocs S."/>
            <person name="Campa C."/>
            <person name="Cenci A."/>
            <person name="Combes M.C."/>
            <person name="Crouzillat D."/>
            <person name="Da Silva C."/>
            <person name="Daddiego L."/>
            <person name="De Bellis F."/>
            <person name="Dussert S."/>
            <person name="Garsmeur O."/>
            <person name="Gayraud T."/>
            <person name="Guignon V."/>
            <person name="Jahn K."/>
            <person name="Jamilloux V."/>
            <person name="Joet T."/>
            <person name="Labadie K."/>
            <person name="Lan T."/>
            <person name="Leclercq J."/>
            <person name="Lepelley M."/>
            <person name="Leroy T."/>
            <person name="Li L.T."/>
            <person name="Librado P."/>
            <person name="Lopez L."/>
            <person name="Munoz A."/>
            <person name="Noel B."/>
            <person name="Pallavicini A."/>
            <person name="Perrotta G."/>
            <person name="Poncet V."/>
            <person name="Pot D."/>
            <person name="Priyono X."/>
            <person name="Rigoreau M."/>
            <person name="Rouard M."/>
            <person name="Rozas J."/>
            <person name="Tranchant-Dubreuil C."/>
            <person name="VanBuren R."/>
            <person name="Zhang Q."/>
            <person name="Andrade A.C."/>
            <person name="Argout X."/>
            <person name="Bertrand B."/>
            <person name="de Kochko A."/>
            <person name="Graziosi G."/>
            <person name="Henry R.J."/>
            <person name="Jayarama X."/>
            <person name="Ming R."/>
            <person name="Nagai C."/>
            <person name="Rounsley S."/>
            <person name="Sankoff D."/>
            <person name="Giuliano G."/>
            <person name="Albert V.A."/>
            <person name="Wincker P."/>
            <person name="Lashermes P."/>
        </authorList>
    </citation>
    <scope>NUCLEOTIDE SEQUENCE [LARGE SCALE GENOMIC DNA]</scope>
    <source>
        <strain evidence="6">cv. DH200-94</strain>
    </source>
</reference>
<dbReference type="GO" id="GO:0032259">
    <property type="term" value="P:methylation"/>
    <property type="evidence" value="ECO:0007669"/>
    <property type="project" value="UniProtKB-KW"/>
</dbReference>
<protein>
    <recommendedName>
        <fullName evidence="4">O-methyltransferase C-terminal domain-containing protein</fullName>
    </recommendedName>
</protein>
<evidence type="ECO:0000256" key="2">
    <source>
        <dbReference type="ARBA" id="ARBA00022679"/>
    </source>
</evidence>
<organism evidence="5 6">
    <name type="scientific">Coffea canephora</name>
    <name type="common">Robusta coffee</name>
    <dbReference type="NCBI Taxonomy" id="49390"/>
    <lineage>
        <taxon>Eukaryota</taxon>
        <taxon>Viridiplantae</taxon>
        <taxon>Streptophyta</taxon>
        <taxon>Embryophyta</taxon>
        <taxon>Tracheophyta</taxon>
        <taxon>Spermatophyta</taxon>
        <taxon>Magnoliopsida</taxon>
        <taxon>eudicotyledons</taxon>
        <taxon>Gunneridae</taxon>
        <taxon>Pentapetalae</taxon>
        <taxon>asterids</taxon>
        <taxon>lamiids</taxon>
        <taxon>Gentianales</taxon>
        <taxon>Rubiaceae</taxon>
        <taxon>Ixoroideae</taxon>
        <taxon>Gardenieae complex</taxon>
        <taxon>Bertiereae - Coffeeae clade</taxon>
        <taxon>Coffeeae</taxon>
        <taxon>Coffea</taxon>
    </lineage>
</organism>
<evidence type="ECO:0000313" key="5">
    <source>
        <dbReference type="EMBL" id="CDP18321.1"/>
    </source>
</evidence>
<dbReference type="Gramene" id="CDP18321">
    <property type="protein sequence ID" value="CDP18321"/>
    <property type="gene ID" value="GSCOC_T00004357001"/>
</dbReference>
<evidence type="ECO:0000256" key="3">
    <source>
        <dbReference type="ARBA" id="ARBA00022691"/>
    </source>
</evidence>
<dbReference type="SUPFAM" id="SSF53335">
    <property type="entry name" value="S-adenosyl-L-methionine-dependent methyltransferases"/>
    <property type="match status" value="1"/>
</dbReference>
<dbReference type="PhylomeDB" id="A0A068VC62"/>
<keyword evidence="2" id="KW-0808">Transferase</keyword>
<gene>
    <name evidence="5" type="ORF">GSCOC_T00004357001</name>
</gene>
<accession>A0A068VC62</accession>
<evidence type="ECO:0000313" key="6">
    <source>
        <dbReference type="Proteomes" id="UP000295252"/>
    </source>
</evidence>
<sequence>MAGDSSLIDLTCLVMTQCMSVFEDLTSLVDVEGGTSEFTKAIAQNFPNLECLVCDLPHVVANQHRTENLDFVAGNMLEMVPPGDAILLKLIWQELALTKMAISILHDWSDDGCVKILKNCNNAIPERSKGGKVNMDMAMLVLHGAKETTEKEWAKLFQDAGFSNYKVFPVLGLRCLVEVYPD</sequence>
<dbReference type="Gene3D" id="3.40.50.150">
    <property type="entry name" value="Vaccinia Virus protein VP39"/>
    <property type="match status" value="1"/>
</dbReference>
<dbReference type="InterPro" id="IPR016461">
    <property type="entry name" value="COMT-like"/>
</dbReference>
<proteinExistence type="predicted"/>
<dbReference type="PROSITE" id="PS51683">
    <property type="entry name" value="SAM_OMT_II"/>
    <property type="match status" value="1"/>
</dbReference>
<dbReference type="AlphaFoldDB" id="A0A068VC62"/>
<dbReference type="OrthoDB" id="2410195at2759"/>
<dbReference type="GO" id="GO:0008171">
    <property type="term" value="F:O-methyltransferase activity"/>
    <property type="evidence" value="ECO:0007669"/>
    <property type="project" value="InterPro"/>
</dbReference>
<dbReference type="Pfam" id="PF00891">
    <property type="entry name" value="Methyltransf_2"/>
    <property type="match status" value="1"/>
</dbReference>
<name>A0A068VC62_COFCA</name>
<evidence type="ECO:0000256" key="1">
    <source>
        <dbReference type="ARBA" id="ARBA00022603"/>
    </source>
</evidence>
<keyword evidence="1" id="KW-0489">Methyltransferase</keyword>
<keyword evidence="3" id="KW-0949">S-adenosyl-L-methionine</keyword>